<gene>
    <name evidence="1" type="ORF">A9F13_34g00088</name>
</gene>
<reference evidence="1 2" key="1">
    <citation type="submission" date="2017-04" db="EMBL/GenBank/DDBJ databases">
        <title>Draft genome of the yeast Clavispora lusitaniae type strain CBS 6936.</title>
        <authorList>
            <person name="Durrens P."/>
            <person name="Klopp C."/>
            <person name="Biteau N."/>
            <person name="Fitton-Ouhabi V."/>
            <person name="Dementhon K."/>
            <person name="Accoceberry I."/>
            <person name="Sherman D.J."/>
            <person name="Noel T."/>
        </authorList>
    </citation>
    <scope>NUCLEOTIDE SEQUENCE [LARGE SCALE GENOMIC DNA]</scope>
    <source>
        <strain evidence="1 2">CBS 6936</strain>
    </source>
</reference>
<proteinExistence type="predicted"/>
<comment type="caution">
    <text evidence="1">The sequence shown here is derived from an EMBL/GenBank/DDBJ whole genome shotgun (WGS) entry which is preliminary data.</text>
</comment>
<evidence type="ECO:0000313" key="1">
    <source>
        <dbReference type="EMBL" id="OVF03511.1"/>
    </source>
</evidence>
<evidence type="ECO:0000313" key="2">
    <source>
        <dbReference type="Proteomes" id="UP000195602"/>
    </source>
</evidence>
<protein>
    <submittedName>
        <fullName evidence="1">Uncharacterized protein</fullName>
    </submittedName>
</protein>
<accession>A0AA91SZE1</accession>
<dbReference type="Proteomes" id="UP000195602">
    <property type="component" value="Unassembled WGS sequence"/>
</dbReference>
<sequence length="271" mass="31902">MSDYEESDIEYIPCSDNEEEVPWGGQIRICASTKDWKDVFIKRWKTIFDVRDGMYWSRYVYQRTDDGFLGIEKDIPEGEQCTLCNKAITGRWARICESGCTGKVHPLHMLDLCKDDCYSYAHWKCCETQSNKYVPEMEEFKELEVYNYVEEKRLHFESLEKVNVKSLPESEECALCHRMFSNRENPEVIKPCGMDCNRKHHGYVDTKCYQYWLDRCVLTFALSRCMTGMTFNGCAEDDIHEDFLKFKVIEVEKDETEKDINAVAHKISSHL</sequence>
<dbReference type="EMBL" id="LYUB02000033">
    <property type="protein sequence ID" value="OVF03511.1"/>
    <property type="molecule type" value="Genomic_DNA"/>
</dbReference>
<dbReference type="KEGG" id="clus:A9F13_34g00088"/>
<name>A0AA91SZE1_CLALS</name>
<organism evidence="1 2">
    <name type="scientific">Clavispora lusitaniae</name>
    <name type="common">Candida lusitaniae</name>
    <dbReference type="NCBI Taxonomy" id="36911"/>
    <lineage>
        <taxon>Eukaryota</taxon>
        <taxon>Fungi</taxon>
        <taxon>Dikarya</taxon>
        <taxon>Ascomycota</taxon>
        <taxon>Saccharomycotina</taxon>
        <taxon>Pichiomycetes</taxon>
        <taxon>Metschnikowiaceae</taxon>
        <taxon>Clavispora</taxon>
    </lineage>
</organism>
<dbReference type="AlphaFoldDB" id="A0AA91SZE1"/>